<dbReference type="AlphaFoldDB" id="A0A6C0C9G5"/>
<name>A0A6C0C9G5_9ZZZZ</name>
<sequence length="51" mass="5787">MLAYSNFKTTLIEAILGMFESPGNILPVTLNNLILKHSNLRARVIKLIIQY</sequence>
<proteinExistence type="predicted"/>
<reference evidence="1" key="1">
    <citation type="journal article" date="2020" name="Nature">
        <title>Giant virus diversity and host interactions through global metagenomics.</title>
        <authorList>
            <person name="Schulz F."/>
            <person name="Roux S."/>
            <person name="Paez-Espino D."/>
            <person name="Jungbluth S."/>
            <person name="Walsh D.A."/>
            <person name="Denef V.J."/>
            <person name="McMahon K.D."/>
            <person name="Konstantinidis K.T."/>
            <person name="Eloe-Fadrosh E.A."/>
            <person name="Kyrpides N.C."/>
            <person name="Woyke T."/>
        </authorList>
    </citation>
    <scope>NUCLEOTIDE SEQUENCE</scope>
    <source>
        <strain evidence="1">GVMAG-M-3300020192-26</strain>
    </source>
</reference>
<accession>A0A6C0C9G5</accession>
<organism evidence="1">
    <name type="scientific">viral metagenome</name>
    <dbReference type="NCBI Taxonomy" id="1070528"/>
    <lineage>
        <taxon>unclassified sequences</taxon>
        <taxon>metagenomes</taxon>
        <taxon>organismal metagenomes</taxon>
    </lineage>
</organism>
<protein>
    <submittedName>
        <fullName evidence="1">Uncharacterized protein</fullName>
    </submittedName>
</protein>
<evidence type="ECO:0000313" key="1">
    <source>
        <dbReference type="EMBL" id="QHT00365.1"/>
    </source>
</evidence>
<dbReference type="EMBL" id="MN739354">
    <property type="protein sequence ID" value="QHT00365.1"/>
    <property type="molecule type" value="Genomic_DNA"/>
</dbReference>